<evidence type="ECO:0000256" key="1">
    <source>
        <dbReference type="ARBA" id="ARBA00022679"/>
    </source>
</evidence>
<dbReference type="PANTHER" id="PTHR46148">
    <property type="entry name" value="CHROMO DOMAIN-CONTAINING PROTEIN"/>
    <property type="match status" value="1"/>
</dbReference>
<evidence type="ECO:0000256" key="6">
    <source>
        <dbReference type="ARBA" id="ARBA00022918"/>
    </source>
</evidence>
<keyword evidence="1" id="KW-0808">Transferase</keyword>
<dbReference type="CDD" id="cd09274">
    <property type="entry name" value="RNase_HI_RT_Ty3"/>
    <property type="match status" value="1"/>
</dbReference>
<protein>
    <submittedName>
        <fullName evidence="9">Putative reverse transcriptase domain-containing protein</fullName>
    </submittedName>
</protein>
<feature type="domain" description="Reverse transcriptase RNase H-like" evidence="7">
    <location>
        <begin position="242"/>
        <end position="339"/>
    </location>
</feature>
<comment type="caution">
    <text evidence="9">The sequence shown here is derived from an EMBL/GenBank/DDBJ whole genome shotgun (WGS) entry which is preliminary data.</text>
</comment>
<dbReference type="InterPro" id="IPR056924">
    <property type="entry name" value="SH3_Tf2-1"/>
</dbReference>
<evidence type="ECO:0000256" key="3">
    <source>
        <dbReference type="ARBA" id="ARBA00022722"/>
    </source>
</evidence>
<dbReference type="Pfam" id="PF17917">
    <property type="entry name" value="RT_RNaseH"/>
    <property type="match status" value="1"/>
</dbReference>
<evidence type="ECO:0000259" key="8">
    <source>
        <dbReference type="Pfam" id="PF24626"/>
    </source>
</evidence>
<accession>A0A6L2JZN5</accession>
<keyword evidence="4" id="KW-0255">Endonuclease</keyword>
<reference evidence="9" key="1">
    <citation type="journal article" date="2019" name="Sci. Rep.">
        <title>Draft genome of Tanacetum cinerariifolium, the natural source of mosquito coil.</title>
        <authorList>
            <person name="Yamashiro T."/>
            <person name="Shiraishi A."/>
            <person name="Satake H."/>
            <person name="Nakayama K."/>
        </authorList>
    </citation>
    <scope>NUCLEOTIDE SEQUENCE</scope>
</reference>
<keyword evidence="5" id="KW-0378">Hydrolase</keyword>
<dbReference type="PANTHER" id="PTHR46148:SF59">
    <property type="entry name" value="NUCLEOTIDYLTRANSFERASE, RIBONUCLEASE H"/>
    <property type="match status" value="1"/>
</dbReference>
<dbReference type="EMBL" id="BKCJ010001544">
    <property type="protein sequence ID" value="GEU42239.1"/>
    <property type="molecule type" value="Genomic_DNA"/>
</dbReference>
<evidence type="ECO:0000256" key="4">
    <source>
        <dbReference type="ARBA" id="ARBA00022759"/>
    </source>
</evidence>
<dbReference type="SUPFAM" id="SSF56672">
    <property type="entry name" value="DNA/RNA polymerases"/>
    <property type="match status" value="1"/>
</dbReference>
<dbReference type="GO" id="GO:0016787">
    <property type="term" value="F:hydrolase activity"/>
    <property type="evidence" value="ECO:0007669"/>
    <property type="project" value="UniProtKB-KW"/>
</dbReference>
<proteinExistence type="predicted"/>
<dbReference type="Pfam" id="PF24626">
    <property type="entry name" value="SH3_Tf2-1"/>
    <property type="match status" value="1"/>
</dbReference>
<organism evidence="9">
    <name type="scientific">Tanacetum cinerariifolium</name>
    <name type="common">Dalmatian daisy</name>
    <name type="synonym">Chrysanthemum cinerariifolium</name>
    <dbReference type="NCBI Taxonomy" id="118510"/>
    <lineage>
        <taxon>Eukaryota</taxon>
        <taxon>Viridiplantae</taxon>
        <taxon>Streptophyta</taxon>
        <taxon>Embryophyta</taxon>
        <taxon>Tracheophyta</taxon>
        <taxon>Spermatophyta</taxon>
        <taxon>Magnoliopsida</taxon>
        <taxon>eudicotyledons</taxon>
        <taxon>Gunneridae</taxon>
        <taxon>Pentapetalae</taxon>
        <taxon>asterids</taxon>
        <taxon>campanulids</taxon>
        <taxon>Asterales</taxon>
        <taxon>Asteraceae</taxon>
        <taxon>Asteroideae</taxon>
        <taxon>Anthemideae</taxon>
        <taxon>Anthemidinae</taxon>
        <taxon>Tanacetum</taxon>
    </lineage>
</organism>
<evidence type="ECO:0000313" key="9">
    <source>
        <dbReference type="EMBL" id="GEU42239.1"/>
    </source>
</evidence>
<keyword evidence="6 9" id="KW-0695">RNA-directed DNA polymerase</keyword>
<evidence type="ECO:0000256" key="2">
    <source>
        <dbReference type="ARBA" id="ARBA00022695"/>
    </source>
</evidence>
<dbReference type="InterPro" id="IPR043502">
    <property type="entry name" value="DNA/RNA_pol_sf"/>
</dbReference>
<dbReference type="GO" id="GO:0004519">
    <property type="term" value="F:endonuclease activity"/>
    <property type="evidence" value="ECO:0007669"/>
    <property type="project" value="UniProtKB-KW"/>
</dbReference>
<sequence length="489" mass="56712">MDPVTHKFNSPSHSRSLNRLLFHFSWSFTHFYRLSHSELVNIEKVAVCSSLRSLKSKCTIESRARRSSKIISLGHNFIMLASSHTVKSKTDIKSPTHYPCGIARTSECYVSIHSEDGNPAIANIKQALSRQVWEWGPNVTTSQDGNAPQQGWSRDVLWMMISMKAQRSHRIHHTFHVSNLKKCYADEPLAVPLDGLHINDKLHFVEEPVEIMDHEGEKQEREFQTLKDRLCNAPVLALPNGTEDFVVYCDVSGLELGCVLMQRGKDIAYASRQLEIHEKNYTPHDLELGAVVFALKIWRHYLYRTKSVIYIDHKSLQHIFSQKELNKRQRRWIEFFSDYACKIRYHPSKMNLVADVLSRKKRVKPKRVRVMNMTLQLSIKDRILAAQKEKGVVRFGKKEKLAPRFVRPFEIIEKVGLVAYRFRLPEELNGVHGTFHVSNLKKCLADPTLQVPLDEIQVDAKLNFMEEHVEILKREFKKLKRSRISIVKV</sequence>
<keyword evidence="3" id="KW-0540">Nuclease</keyword>
<evidence type="ECO:0000256" key="5">
    <source>
        <dbReference type="ARBA" id="ARBA00022801"/>
    </source>
</evidence>
<dbReference type="InterPro" id="IPR041373">
    <property type="entry name" value="RT_RNaseH"/>
</dbReference>
<evidence type="ECO:0000259" key="7">
    <source>
        <dbReference type="Pfam" id="PF17917"/>
    </source>
</evidence>
<gene>
    <name evidence="9" type="ORF">Tci_014217</name>
</gene>
<keyword evidence="2" id="KW-0548">Nucleotidyltransferase</keyword>
<dbReference type="GO" id="GO:0003964">
    <property type="term" value="F:RNA-directed DNA polymerase activity"/>
    <property type="evidence" value="ECO:0007669"/>
    <property type="project" value="UniProtKB-KW"/>
</dbReference>
<feature type="domain" description="Tf2-1-like SH3-like" evidence="8">
    <location>
        <begin position="389"/>
        <end position="443"/>
    </location>
</feature>
<dbReference type="AlphaFoldDB" id="A0A6L2JZN5"/>
<name>A0A6L2JZN5_TANCI</name>